<gene>
    <name evidence="1" type="ORF">FDG2_2851</name>
</gene>
<accession>A0A1C3NYE4</accession>
<dbReference type="AlphaFoldDB" id="A0A1C3NYE4"/>
<dbReference type="Proteomes" id="UP000199013">
    <property type="component" value="Unassembled WGS sequence"/>
</dbReference>
<keyword evidence="2" id="KW-1185">Reference proteome</keyword>
<reference evidence="2" key="1">
    <citation type="submission" date="2016-02" db="EMBL/GenBank/DDBJ databases">
        <authorList>
            <person name="Wibberg D."/>
        </authorList>
    </citation>
    <scope>NUCLEOTIDE SEQUENCE [LARGE SCALE GENOMIC DNA]</scope>
</reference>
<organism evidence="1 2">
    <name type="scientific">Candidatus Protofrankia californiensis</name>
    <dbReference type="NCBI Taxonomy" id="1839754"/>
    <lineage>
        <taxon>Bacteria</taxon>
        <taxon>Bacillati</taxon>
        <taxon>Actinomycetota</taxon>
        <taxon>Actinomycetes</taxon>
        <taxon>Frankiales</taxon>
        <taxon>Frankiaceae</taxon>
        <taxon>Protofrankia</taxon>
    </lineage>
</organism>
<dbReference type="EMBL" id="FLUV01001203">
    <property type="protein sequence ID" value="SBW22593.1"/>
    <property type="molecule type" value="Genomic_DNA"/>
</dbReference>
<name>A0A1C3NYE4_9ACTN</name>
<sequence>MPVVDYAKRAVEVLDSINTDELDEYGKVVYGLALGVVAVGTKWIDQLSSITNILGHWPQRG</sequence>
<evidence type="ECO:0000313" key="2">
    <source>
        <dbReference type="Proteomes" id="UP000199013"/>
    </source>
</evidence>
<evidence type="ECO:0000313" key="1">
    <source>
        <dbReference type="EMBL" id="SBW22593.1"/>
    </source>
</evidence>
<proteinExistence type="predicted"/>
<protein>
    <submittedName>
        <fullName evidence="1">Uncharacterized protein</fullName>
    </submittedName>
</protein>